<evidence type="ECO:0000313" key="3">
    <source>
        <dbReference type="EMBL" id="AMS40147.1"/>
    </source>
</evidence>
<accession>A0AAC8YKT9</accession>
<keyword evidence="6" id="KW-1185">Reference proteome</keyword>
<proteinExistence type="predicted"/>
<gene>
    <name evidence="3" type="ORF">AA2016_1212</name>
    <name evidence="4" type="ORF">FHS67_006233</name>
</gene>
<feature type="transmembrane region" description="Helical" evidence="2">
    <location>
        <begin position="39"/>
        <end position="61"/>
    </location>
</feature>
<dbReference type="EMBL" id="JACICB010000037">
    <property type="protein sequence ID" value="MBB3709874.1"/>
    <property type="molecule type" value="Genomic_DNA"/>
</dbReference>
<keyword evidence="2" id="KW-1133">Transmembrane helix</keyword>
<name>A0AAC8YKT9_AMIAI</name>
<evidence type="ECO:0000256" key="2">
    <source>
        <dbReference type="SAM" id="Phobius"/>
    </source>
</evidence>
<keyword evidence="2" id="KW-0812">Transmembrane</keyword>
<evidence type="ECO:0000313" key="5">
    <source>
        <dbReference type="Proteomes" id="UP000075755"/>
    </source>
</evidence>
<dbReference type="KEGG" id="aak:AA2016_1212"/>
<protein>
    <submittedName>
        <fullName evidence="3">Uncharacterized protein</fullName>
    </submittedName>
</protein>
<dbReference type="AlphaFoldDB" id="A0AAC8YKT9"/>
<keyword evidence="2" id="KW-0472">Membrane</keyword>
<dbReference type="EMBL" id="CP015005">
    <property type="protein sequence ID" value="AMS40147.1"/>
    <property type="molecule type" value="Genomic_DNA"/>
</dbReference>
<evidence type="ECO:0000313" key="6">
    <source>
        <dbReference type="Proteomes" id="UP000577697"/>
    </source>
</evidence>
<reference evidence="4 6" key="2">
    <citation type="submission" date="2020-08" db="EMBL/GenBank/DDBJ databases">
        <title>Genomic Encyclopedia of Type Strains, Phase IV (KMG-IV): sequencing the most valuable type-strain genomes for metagenomic binning, comparative biology and taxonomic classification.</title>
        <authorList>
            <person name="Goeker M."/>
        </authorList>
    </citation>
    <scope>NUCLEOTIDE SEQUENCE [LARGE SCALE GENOMIC DNA]</scope>
    <source>
        <strain evidence="4 6">DSM 10368</strain>
    </source>
</reference>
<dbReference type="Proteomes" id="UP000075755">
    <property type="component" value="Chromosome"/>
</dbReference>
<dbReference type="Proteomes" id="UP000577697">
    <property type="component" value="Unassembled WGS sequence"/>
</dbReference>
<feature type="transmembrane region" description="Helical" evidence="2">
    <location>
        <begin position="6"/>
        <end position="27"/>
    </location>
</feature>
<evidence type="ECO:0000313" key="4">
    <source>
        <dbReference type="EMBL" id="MBB3709874.1"/>
    </source>
</evidence>
<feature type="compositionally biased region" description="Pro residues" evidence="1">
    <location>
        <begin position="75"/>
        <end position="85"/>
    </location>
</feature>
<sequence length="344" mass="36840">MGAPNEIKAILVIAWLFAFMLVIASLFRPVPPFRSRLQALFLGLPALVFGPFIIAMMLGWAPEPRNPARAQTPASPAPEVAPQPSPAAVAQNGDTGSSATEAQTAVPAEVQVAAQVLKVVALTHINRATGKRITYREPRTTVLVKQDVPEGAWTVAEGSLQVLCFADGNNAVFFTMGDRFFAANGKARQFVRHRDGDGIVLENDVVVPVEELERGKHVKLISAVIDAGLDLCAQKSIDEINDAARNASGPSPSATPPTPPLSDEALFNAALAIRGADICGYDFNAAAMVDYLEQHNIDQQRFTAEVEPYLVIANGILSGTRDKTFCRKDFLPKFGPDGLGIVSK</sequence>
<feature type="compositionally biased region" description="Polar residues" evidence="1">
    <location>
        <begin position="92"/>
        <end position="101"/>
    </location>
</feature>
<feature type="region of interest" description="Disordered" evidence="1">
    <location>
        <begin position="66"/>
        <end position="103"/>
    </location>
</feature>
<dbReference type="RefSeq" id="WP_067956433.1">
    <property type="nucleotide sequence ID" value="NZ_CP015005.1"/>
</dbReference>
<reference evidence="3 5" key="1">
    <citation type="submission" date="2016-03" db="EMBL/GenBank/DDBJ databases">
        <title>Complete genome of Aminobacter aminovorans KCTC 2477.</title>
        <authorList>
            <person name="Kim K.M."/>
        </authorList>
    </citation>
    <scope>NUCLEOTIDE SEQUENCE [LARGE SCALE GENOMIC DNA]</scope>
    <source>
        <strain evidence="3 5">KCTC 2477</strain>
    </source>
</reference>
<evidence type="ECO:0000256" key="1">
    <source>
        <dbReference type="SAM" id="MobiDB-lite"/>
    </source>
</evidence>
<organism evidence="3 5">
    <name type="scientific">Aminobacter aminovorans</name>
    <name type="common">Chelatobacter heintzii</name>
    <dbReference type="NCBI Taxonomy" id="83263"/>
    <lineage>
        <taxon>Bacteria</taxon>
        <taxon>Pseudomonadati</taxon>
        <taxon>Pseudomonadota</taxon>
        <taxon>Alphaproteobacteria</taxon>
        <taxon>Hyphomicrobiales</taxon>
        <taxon>Phyllobacteriaceae</taxon>
        <taxon>Aminobacter</taxon>
    </lineage>
</organism>